<sequence length="104" mass="11943">MFSRNSNIPPRRGILTASNQNRLVNSENENNAKQSVKDANTKTSSQTTRLKSATTTNTNVFQKRRSVLNDVSNAKSQQKKMRKPLPTRPRLQKLFEQKLSTRRK</sequence>
<evidence type="ECO:0000313" key="2">
    <source>
        <dbReference type="EMBL" id="KAI8579954.1"/>
    </source>
</evidence>
<dbReference type="RefSeq" id="XP_051444958.1">
    <property type="nucleotide sequence ID" value="XM_051588843.1"/>
</dbReference>
<evidence type="ECO:0000256" key="1">
    <source>
        <dbReference type="SAM" id="MobiDB-lite"/>
    </source>
</evidence>
<comment type="caution">
    <text evidence="2">The sequence shown here is derived from an EMBL/GenBank/DDBJ whole genome shotgun (WGS) entry which is preliminary data.</text>
</comment>
<dbReference type="EMBL" id="MU620916">
    <property type="protein sequence ID" value="KAI8579954.1"/>
    <property type="molecule type" value="Genomic_DNA"/>
</dbReference>
<reference evidence="2" key="1">
    <citation type="submission" date="2021-06" db="EMBL/GenBank/DDBJ databases">
        <authorList>
            <consortium name="DOE Joint Genome Institute"/>
            <person name="Mondo S.J."/>
            <person name="Amses K.R."/>
            <person name="Simmons D.R."/>
            <person name="Longcore J.E."/>
            <person name="Seto K."/>
            <person name="Alves G.H."/>
            <person name="Bonds A.E."/>
            <person name="Quandt C.A."/>
            <person name="Davis W.J."/>
            <person name="Chang Y."/>
            <person name="Letcher P.M."/>
            <person name="Powell M.J."/>
            <person name="Kuo A."/>
            <person name="Labutti K."/>
            <person name="Pangilinan J."/>
            <person name="Andreopoulos W."/>
            <person name="Tritt A."/>
            <person name="Riley R."/>
            <person name="Hundley H."/>
            <person name="Johnson J."/>
            <person name="Lipzen A."/>
            <person name="Barry K."/>
            <person name="Berbee M.L."/>
            <person name="Buchler N.E."/>
            <person name="Grigoriev I.V."/>
            <person name="Spatafora J.W."/>
            <person name="Stajich J.E."/>
            <person name="James T.Y."/>
        </authorList>
    </citation>
    <scope>NUCLEOTIDE SEQUENCE</scope>
    <source>
        <strain evidence="2">AG</strain>
    </source>
</reference>
<protein>
    <submittedName>
        <fullName evidence="2">Uncharacterized protein</fullName>
    </submittedName>
</protein>
<dbReference type="AlphaFoldDB" id="A0AAD5EAL7"/>
<feature type="compositionally biased region" description="Polar residues" evidence="1">
    <location>
        <begin position="16"/>
        <end position="34"/>
    </location>
</feature>
<accession>A0AAD5EAL7</accession>
<keyword evidence="3" id="KW-1185">Reference proteome</keyword>
<proteinExistence type="predicted"/>
<evidence type="ECO:0000313" key="3">
    <source>
        <dbReference type="Proteomes" id="UP001206595"/>
    </source>
</evidence>
<dbReference type="Proteomes" id="UP001206595">
    <property type="component" value="Unassembled WGS sequence"/>
</dbReference>
<feature type="region of interest" description="Disordered" evidence="1">
    <location>
        <begin position="1"/>
        <end position="104"/>
    </location>
</feature>
<dbReference type="GeneID" id="75914188"/>
<name>A0AAD5EAL7_UMBRA</name>
<reference evidence="2" key="2">
    <citation type="journal article" date="2022" name="Proc. Natl. Acad. Sci. U.S.A.">
        <title>Diploid-dominant life cycles characterize the early evolution of Fungi.</title>
        <authorList>
            <person name="Amses K.R."/>
            <person name="Simmons D.R."/>
            <person name="Longcore J.E."/>
            <person name="Mondo S.J."/>
            <person name="Seto K."/>
            <person name="Jeronimo G.H."/>
            <person name="Bonds A.E."/>
            <person name="Quandt C.A."/>
            <person name="Davis W.J."/>
            <person name="Chang Y."/>
            <person name="Federici B.A."/>
            <person name="Kuo A."/>
            <person name="LaButti K."/>
            <person name="Pangilinan J."/>
            <person name="Andreopoulos W."/>
            <person name="Tritt A."/>
            <person name="Riley R."/>
            <person name="Hundley H."/>
            <person name="Johnson J."/>
            <person name="Lipzen A."/>
            <person name="Barry K."/>
            <person name="Lang B.F."/>
            <person name="Cuomo C.A."/>
            <person name="Buchler N.E."/>
            <person name="Grigoriev I.V."/>
            <person name="Spatafora J.W."/>
            <person name="Stajich J.E."/>
            <person name="James T.Y."/>
        </authorList>
    </citation>
    <scope>NUCLEOTIDE SEQUENCE</scope>
    <source>
        <strain evidence="2">AG</strain>
    </source>
</reference>
<organism evidence="2 3">
    <name type="scientific">Umbelopsis ramanniana AG</name>
    <dbReference type="NCBI Taxonomy" id="1314678"/>
    <lineage>
        <taxon>Eukaryota</taxon>
        <taxon>Fungi</taxon>
        <taxon>Fungi incertae sedis</taxon>
        <taxon>Mucoromycota</taxon>
        <taxon>Mucoromycotina</taxon>
        <taxon>Umbelopsidomycetes</taxon>
        <taxon>Umbelopsidales</taxon>
        <taxon>Umbelopsidaceae</taxon>
        <taxon>Umbelopsis</taxon>
    </lineage>
</organism>
<gene>
    <name evidence="2" type="ORF">K450DRAFT_239888</name>
</gene>
<feature type="compositionally biased region" description="Polar residues" evidence="1">
    <location>
        <begin position="41"/>
        <end position="61"/>
    </location>
</feature>